<organism evidence="4 5">
    <name type="scientific">Canis lupus familiaris</name>
    <name type="common">Dog</name>
    <name type="synonym">Canis familiaris</name>
    <dbReference type="NCBI Taxonomy" id="9615"/>
    <lineage>
        <taxon>Eukaryota</taxon>
        <taxon>Metazoa</taxon>
        <taxon>Chordata</taxon>
        <taxon>Craniata</taxon>
        <taxon>Vertebrata</taxon>
        <taxon>Euteleostomi</taxon>
        <taxon>Mammalia</taxon>
        <taxon>Eutheria</taxon>
        <taxon>Laurasiatheria</taxon>
        <taxon>Carnivora</taxon>
        <taxon>Caniformia</taxon>
        <taxon>Canidae</taxon>
        <taxon>Canis</taxon>
    </lineage>
</organism>
<dbReference type="Proteomes" id="UP000694429">
    <property type="component" value="Chromosome 1"/>
</dbReference>
<sequence>MCPPRSFWGPPESGFLAAVYSPPCGVRRSRPGLYIGPCSGKGEPGPRPLRSFRTPFPPPPTRFYVNLLCGEAPGSEAALHFNLPPRLDESTVVFNTPGAGRLGPRGARHGHPLPARAALRRALIATDEGFKVGPCSPRRPPHPEPRPRPQGSRGGCRGGGSAASRAGWGWGGGGPPPPPLPFPSPPLPSPPLSPLPLPLPFPPPLPSPLPSPSASALVSEGRGVAGHGAASEARCPGRGSPSGQGAGRGATSPRSPAGGGSRRGPAARPRPRRPGQLLDKARRALAWMWEALKGPRRGRGEGRQRRDEVGRAFLGPEGTCFAVGIHCPLHIVKKQNNTSYIFTRPEALTPCVSLTPLQGEGPTDKERGESLPQPLPAHPPPPKD</sequence>
<reference evidence="4" key="2">
    <citation type="submission" date="2025-08" db="UniProtKB">
        <authorList>
            <consortium name="Ensembl"/>
        </authorList>
    </citation>
    <scope>IDENTIFICATION</scope>
</reference>
<evidence type="ECO:0000256" key="1">
    <source>
        <dbReference type="ARBA" id="ARBA00022734"/>
    </source>
</evidence>
<feature type="region of interest" description="Disordered" evidence="2">
    <location>
        <begin position="203"/>
        <end position="278"/>
    </location>
</feature>
<feature type="compositionally biased region" description="Gly residues" evidence="2">
    <location>
        <begin position="152"/>
        <end position="161"/>
    </location>
</feature>
<dbReference type="Ensembl" id="ENSCAFT00030026185.1">
    <property type="protein sequence ID" value="ENSCAFP00030022866.1"/>
    <property type="gene ID" value="ENSCAFG00030014157.1"/>
</dbReference>
<protein>
    <recommendedName>
        <fullName evidence="3">Galectin domain-containing protein</fullName>
    </recommendedName>
</protein>
<feature type="compositionally biased region" description="Pro residues" evidence="2">
    <location>
        <begin position="373"/>
        <end position="384"/>
    </location>
</feature>
<proteinExistence type="predicted"/>
<accession>A0A8C0NI75</accession>
<dbReference type="GO" id="GO:0030246">
    <property type="term" value="F:carbohydrate binding"/>
    <property type="evidence" value="ECO:0007669"/>
    <property type="project" value="UniProtKB-KW"/>
</dbReference>
<feature type="region of interest" description="Disordered" evidence="2">
    <location>
        <begin position="129"/>
        <end position="188"/>
    </location>
</feature>
<name>A0A8C0NI75_CANLF</name>
<dbReference type="InterPro" id="IPR013320">
    <property type="entry name" value="ConA-like_dom_sf"/>
</dbReference>
<dbReference type="AlphaFoldDB" id="A0A8C0NI75"/>
<feature type="domain" description="Galectin" evidence="3">
    <location>
        <begin position="58"/>
        <end position="132"/>
    </location>
</feature>
<feature type="region of interest" description="Disordered" evidence="2">
    <location>
        <begin position="353"/>
        <end position="384"/>
    </location>
</feature>
<feature type="compositionally biased region" description="Pro residues" evidence="2">
    <location>
        <begin position="174"/>
        <end position="188"/>
    </location>
</feature>
<evidence type="ECO:0000259" key="3">
    <source>
        <dbReference type="Pfam" id="PF00337"/>
    </source>
</evidence>
<dbReference type="SUPFAM" id="SSF49899">
    <property type="entry name" value="Concanavalin A-like lectins/glucanases"/>
    <property type="match status" value="1"/>
</dbReference>
<evidence type="ECO:0000256" key="2">
    <source>
        <dbReference type="SAM" id="MobiDB-lite"/>
    </source>
</evidence>
<evidence type="ECO:0000313" key="5">
    <source>
        <dbReference type="Proteomes" id="UP000694429"/>
    </source>
</evidence>
<evidence type="ECO:0000313" key="4">
    <source>
        <dbReference type="Ensembl" id="ENSCAFP00030022866.1"/>
    </source>
</evidence>
<dbReference type="InterPro" id="IPR001079">
    <property type="entry name" value="Galectin_CRD"/>
</dbReference>
<reference evidence="4" key="1">
    <citation type="submission" date="2019-03" db="EMBL/GenBank/DDBJ databases">
        <authorList>
            <person name="Warren W.C."/>
            <person name="Johnson G.S."/>
        </authorList>
    </citation>
    <scope>NUCLEOTIDE SEQUENCE [LARGE SCALE GENOMIC DNA]</scope>
    <source>
        <strain evidence="4">Basenji</strain>
    </source>
</reference>
<dbReference type="Pfam" id="PF00337">
    <property type="entry name" value="Gal-bind_lectin"/>
    <property type="match status" value="1"/>
</dbReference>
<dbReference type="Gene3D" id="2.60.120.200">
    <property type="match status" value="1"/>
</dbReference>
<keyword evidence="1" id="KW-0430">Lectin</keyword>